<dbReference type="AlphaFoldDB" id="A0AA48KPB7"/>
<accession>A0AA48KPB7</accession>
<dbReference type="Gene3D" id="3.40.50.1820">
    <property type="entry name" value="alpha/beta hydrolase"/>
    <property type="match status" value="1"/>
</dbReference>
<evidence type="ECO:0000313" key="2">
    <source>
        <dbReference type="Proteomes" id="UP001333710"/>
    </source>
</evidence>
<name>A0AA48KPB7_9ALTE</name>
<dbReference type="SUPFAM" id="SSF53474">
    <property type="entry name" value="alpha/beta-Hydrolases"/>
    <property type="match status" value="1"/>
</dbReference>
<keyword evidence="2" id="KW-1185">Reference proteome</keyword>
<sequence length="477" mass="54021">MEDALSDISVATQQHYNDSLYELLSSAPMDLLNQHPNINLNIDVDRLGQIFTEFNFTRQMQAKEPWLQPQTFQGAGITASAFRANSYNIDDQEYPLEGVYRPFTFYVEEVVDQNKTLKIHIHGKHMSHNKRLLDSGVKLAYSPGAPFLTLLNKANIDDSSITGLLKAESAEHRFGIFALQEFSADRIPIFMIHGLNSSPLIWRKMTMAIINDEQLNSRYQVWHAFYPSGPPPFYNAMRLRKKMTMMMGRFAENDIARQQMHVIGHSMGGIIAKTFAIDTQDVLWNTVFSKPPEYMQEALTKNPEMQDIFIFEPPVPVNQLFFLDTPHRGSELASSWIGRLGAGLINLPKRFTNMFADLIEQFGVEVITPPMRPFLATHGPNSIEVLRPNHPMMTALNEFQLPENTFSIVGSDGDLTCPDGDCNQISDGVVAWTSATKKDLVKEEIIVASQHDSFNNDEAIAFILRQLRSQIDKAHLL</sequence>
<gene>
    <name evidence="1" type="ORF">MACH26_20020</name>
</gene>
<organism evidence="1 2">
    <name type="scientific">Planctobacterium marinum</name>
    <dbReference type="NCBI Taxonomy" id="1631968"/>
    <lineage>
        <taxon>Bacteria</taxon>
        <taxon>Pseudomonadati</taxon>
        <taxon>Pseudomonadota</taxon>
        <taxon>Gammaproteobacteria</taxon>
        <taxon>Alteromonadales</taxon>
        <taxon>Alteromonadaceae</taxon>
        <taxon>Planctobacterium</taxon>
    </lineage>
</organism>
<reference evidence="1" key="1">
    <citation type="submission" date="2023-01" db="EMBL/GenBank/DDBJ databases">
        <title>Complete genome sequence of Planctobacterium marinum strain Dej080120_11.</title>
        <authorList>
            <person name="Ueki S."/>
            <person name="Maruyama F."/>
        </authorList>
    </citation>
    <scope>NUCLEOTIDE SEQUENCE</scope>
    <source>
        <strain evidence="1">Dej080120_11</strain>
    </source>
</reference>
<dbReference type="Proteomes" id="UP001333710">
    <property type="component" value="Chromosome"/>
</dbReference>
<evidence type="ECO:0008006" key="3">
    <source>
        <dbReference type="Google" id="ProtNLM"/>
    </source>
</evidence>
<dbReference type="InterPro" id="IPR029058">
    <property type="entry name" value="AB_hydrolase_fold"/>
</dbReference>
<dbReference type="EMBL" id="AP027272">
    <property type="protein sequence ID" value="BDX06481.1"/>
    <property type="molecule type" value="Genomic_DNA"/>
</dbReference>
<evidence type="ECO:0000313" key="1">
    <source>
        <dbReference type="EMBL" id="BDX06481.1"/>
    </source>
</evidence>
<protein>
    <recommendedName>
        <fullName evidence="3">AB hydrolase-1 domain-containing protein</fullName>
    </recommendedName>
</protein>
<dbReference type="RefSeq" id="WP_338292497.1">
    <property type="nucleotide sequence ID" value="NZ_AP027272.1"/>
</dbReference>
<proteinExistence type="predicted"/>
<dbReference type="KEGG" id="pmaw:MACH26_20020"/>